<evidence type="ECO:0000256" key="4">
    <source>
        <dbReference type="ARBA" id="ARBA00023242"/>
    </source>
</evidence>
<keyword evidence="1" id="KW-0540">Nuclease</keyword>
<dbReference type="EMBL" id="GL378360">
    <property type="protein sequence ID" value="EFJ44917.1"/>
    <property type="molecule type" value="Genomic_DNA"/>
</dbReference>
<dbReference type="AlphaFoldDB" id="D8U5G9"/>
<evidence type="ECO:0000313" key="9">
    <source>
        <dbReference type="EMBL" id="EFJ44917.1"/>
    </source>
</evidence>
<feature type="region of interest" description="Disordered" evidence="8">
    <location>
        <begin position="649"/>
        <end position="702"/>
    </location>
</feature>
<gene>
    <name evidence="9" type="ORF">VOLCADRAFT_118507</name>
</gene>
<dbReference type="PANTHER" id="PTHR13522">
    <property type="entry name" value="U6 SNRNA PHOSPHODIESTERASE 1"/>
    <property type="match status" value="1"/>
</dbReference>
<evidence type="ECO:0000313" key="10">
    <source>
        <dbReference type="Proteomes" id="UP000001058"/>
    </source>
</evidence>
<feature type="region of interest" description="Disordered" evidence="8">
    <location>
        <begin position="121"/>
        <end position="153"/>
    </location>
</feature>
<evidence type="ECO:0000256" key="1">
    <source>
        <dbReference type="ARBA" id="ARBA00022722"/>
    </source>
</evidence>
<protein>
    <recommendedName>
        <fullName evidence="5">U6 snRNA phosphodiesterase 1</fullName>
    </recommendedName>
    <alternativeName>
        <fullName evidence="6">3'-5' RNA exonuclease USB1</fullName>
    </alternativeName>
</protein>
<dbReference type="InterPro" id="IPR027521">
    <property type="entry name" value="Usb1"/>
</dbReference>
<dbReference type="GeneID" id="9617139"/>
<feature type="compositionally biased region" description="Basic residues" evidence="8">
    <location>
        <begin position="480"/>
        <end position="498"/>
    </location>
</feature>
<dbReference type="GO" id="GO:0005634">
    <property type="term" value="C:nucleus"/>
    <property type="evidence" value="ECO:0007669"/>
    <property type="project" value="TreeGrafter"/>
</dbReference>
<dbReference type="InParanoid" id="D8U5G9"/>
<proteinExistence type="predicted"/>
<dbReference type="GO" id="GO:0000175">
    <property type="term" value="F:3'-5'-RNA exonuclease activity"/>
    <property type="evidence" value="ECO:0007669"/>
    <property type="project" value="TreeGrafter"/>
</dbReference>
<dbReference type="RefSeq" id="XP_002953888.1">
    <property type="nucleotide sequence ID" value="XM_002953842.1"/>
</dbReference>
<dbReference type="eggNOG" id="KOG3102">
    <property type="taxonomic scope" value="Eukaryota"/>
</dbReference>
<dbReference type="PANTHER" id="PTHR13522:SF3">
    <property type="entry name" value="U6 SNRNA PHOSPHODIESTERASE 1"/>
    <property type="match status" value="1"/>
</dbReference>
<dbReference type="KEGG" id="vcn:VOLCADRAFT_118507"/>
<keyword evidence="2" id="KW-0378">Hydrolase</keyword>
<dbReference type="GO" id="GO:0034477">
    <property type="term" value="P:U6 snRNA 3'-end processing"/>
    <property type="evidence" value="ECO:0007669"/>
    <property type="project" value="InterPro"/>
</dbReference>
<dbReference type="OrthoDB" id="544844at2759"/>
<accession>D8U5G9</accession>
<feature type="coiled-coil region" evidence="7">
    <location>
        <begin position="309"/>
        <end position="357"/>
    </location>
</feature>
<evidence type="ECO:0000256" key="5">
    <source>
        <dbReference type="ARBA" id="ARBA00029543"/>
    </source>
</evidence>
<feature type="compositionally biased region" description="Low complexity" evidence="8">
    <location>
        <begin position="127"/>
        <end position="137"/>
    </location>
</feature>
<dbReference type="Proteomes" id="UP000001058">
    <property type="component" value="Unassembled WGS sequence"/>
</dbReference>
<organism evidence="10">
    <name type="scientific">Volvox carteri f. nagariensis</name>
    <dbReference type="NCBI Taxonomy" id="3068"/>
    <lineage>
        <taxon>Eukaryota</taxon>
        <taxon>Viridiplantae</taxon>
        <taxon>Chlorophyta</taxon>
        <taxon>core chlorophytes</taxon>
        <taxon>Chlorophyceae</taxon>
        <taxon>CS clade</taxon>
        <taxon>Chlamydomonadales</taxon>
        <taxon>Volvocaceae</taxon>
        <taxon>Volvox</taxon>
    </lineage>
</organism>
<keyword evidence="10" id="KW-1185">Reference proteome</keyword>
<feature type="region of interest" description="Disordered" evidence="8">
    <location>
        <begin position="939"/>
        <end position="1009"/>
    </location>
</feature>
<sequence length="1077" mass="110360">MIAEIRGARQPAPALNRTTGEIFRPILPNPLTLLEAASSEERHDLLALGVVAVGAPHSPSELRKLPAAVAATALPGPARVRTFPHVVGNFPTVVLLPVPGMDEALDAVYRRVRRLLPDLEPMTQDLPPEAAANAAPPRSGGGGGGGGGRRDVALGEQQGLYGGLQGTPVQPHRGYHISLSRTVPIRHAQIAPLTALLAEGLSAVTRCFQVSLAGLRPFANDEGTRSFVSVMVTHGSEQVPMPHVSVGWLPGNQQDRIAKALARMRPTGHNNTGRPVSEPQEMAETGGPAVAVAGELVCSWQMRLGTGRQSSVRSELQSLRTQLAALQEQLDLSQRCNERQERLLSELQGTLAEERRVHGVAREVAKDYLVELATTRRQLAEAAVLAEVGLAAAEAALAAQPTSRFREPAVECDDEDAVTEEGAATEVEVREAVVERLERSALVSGALRVLHALDAAEAPATYTPISLQLHPPRHPPQQSKQHRRQKHRSKHQHQHHNHNPCAPAVPEAPRTLADCGTGELLSTASAPVPAEDLLRAVKAAPQLAAAAVLPLQPQLAAAAVLPLQPQLAAAAVLPLQPQLAAAAVLPLQPQLAAAAVLPLQPQLAAAAVLPLQPQLAAAAMLPLQPQPLLAVVAGQVICSLLPPACPPIRIPAGRNEKGGNNVDEGEDEDGTRGAVAVEGPGGAPDDPNHDPEDDPAPPAPPAPLAVAGLVVAVAPVLPVPAPAKAAAAAAAAAANVAGTKLASPALRTRACLSSHLSSSWDLAAEGITWRAVAARLFPTGCSSADPRLARAGSTLPRQPLLLGAQPAATAVVPPLQPLPPLAAAAVLPLQPQLAAAAVLPLQPQLAAAAVLPLQPQLAAAAVLPLQPQLAAAAVLPLQPQLAAAAVLPLQPQLAAAAVLPLQPQLAAAAMLPLQPQPLLAVVAGQVICSLLPPACPPIRIPAGRNEKGGNNVDEGEDEDGARGAVAVEDPGGPPVAVAGRAASLCAPHPPPKDDPNHDPEDDPAPPAPPAPLAVAGLVVAVAPVLPVPAPAKAAAAAAAAAANVAGTKLASPALRTRACLSSHLSSSWDLAAEGITW</sequence>
<evidence type="ECO:0000256" key="3">
    <source>
        <dbReference type="ARBA" id="ARBA00023239"/>
    </source>
</evidence>
<evidence type="ECO:0000256" key="2">
    <source>
        <dbReference type="ARBA" id="ARBA00022801"/>
    </source>
</evidence>
<evidence type="ECO:0000256" key="7">
    <source>
        <dbReference type="SAM" id="Coils"/>
    </source>
</evidence>
<feature type="region of interest" description="Disordered" evidence="8">
    <location>
        <begin position="465"/>
        <end position="508"/>
    </location>
</feature>
<evidence type="ECO:0000256" key="6">
    <source>
        <dbReference type="ARBA" id="ARBA00030030"/>
    </source>
</evidence>
<reference evidence="9 10" key="1">
    <citation type="journal article" date="2010" name="Science">
        <title>Genomic analysis of organismal complexity in the multicellular green alga Volvox carteri.</title>
        <authorList>
            <person name="Prochnik S.E."/>
            <person name="Umen J."/>
            <person name="Nedelcu A.M."/>
            <person name="Hallmann A."/>
            <person name="Miller S.M."/>
            <person name="Nishii I."/>
            <person name="Ferris P."/>
            <person name="Kuo A."/>
            <person name="Mitros T."/>
            <person name="Fritz-Laylin L.K."/>
            <person name="Hellsten U."/>
            <person name="Chapman J."/>
            <person name="Simakov O."/>
            <person name="Rensing S.A."/>
            <person name="Terry A."/>
            <person name="Pangilinan J."/>
            <person name="Kapitonov V."/>
            <person name="Jurka J."/>
            <person name="Salamov A."/>
            <person name="Shapiro H."/>
            <person name="Schmutz J."/>
            <person name="Grimwood J."/>
            <person name="Lindquist E."/>
            <person name="Lucas S."/>
            <person name="Grigoriev I.V."/>
            <person name="Schmitt R."/>
            <person name="Kirk D."/>
            <person name="Rokhsar D.S."/>
        </authorList>
    </citation>
    <scope>NUCLEOTIDE SEQUENCE [LARGE SCALE GENOMIC DNA]</scope>
    <source>
        <strain evidence="10">f. Nagariensis / Eve</strain>
    </source>
</reference>
<feature type="compositionally biased region" description="Low complexity" evidence="8">
    <location>
        <begin position="963"/>
        <end position="982"/>
    </location>
</feature>
<keyword evidence="4" id="KW-0539">Nucleus</keyword>
<dbReference type="GO" id="GO:0016829">
    <property type="term" value="F:lyase activity"/>
    <property type="evidence" value="ECO:0007669"/>
    <property type="project" value="UniProtKB-KW"/>
</dbReference>
<dbReference type="Gene3D" id="3.90.1140.10">
    <property type="entry name" value="Cyclic phosphodiesterase"/>
    <property type="match status" value="1"/>
</dbReference>
<evidence type="ECO:0000256" key="8">
    <source>
        <dbReference type="SAM" id="MobiDB-lite"/>
    </source>
</evidence>
<name>D8U5G9_VOLCA</name>
<dbReference type="Pfam" id="PF09749">
    <property type="entry name" value="HVSL"/>
    <property type="match status" value="1"/>
</dbReference>
<keyword evidence="7" id="KW-0175">Coiled coil</keyword>
<keyword evidence="3" id="KW-0456">Lyase</keyword>